<evidence type="ECO:0000256" key="1">
    <source>
        <dbReference type="ARBA" id="ARBA00044755"/>
    </source>
</evidence>
<proteinExistence type="inferred from homology"/>
<evidence type="ECO:0000313" key="2">
    <source>
        <dbReference type="EMBL" id="AUN98733.1"/>
    </source>
</evidence>
<dbReference type="EMBL" id="CP025704">
    <property type="protein sequence ID" value="AUN98733.1"/>
    <property type="molecule type" value="Genomic_DNA"/>
</dbReference>
<protein>
    <submittedName>
        <fullName evidence="2">Uncharacterized protein</fullName>
    </submittedName>
</protein>
<dbReference type="PANTHER" id="PTHR35024">
    <property type="entry name" value="HYPOTHETICAL CYTOSOLIC PROTEIN"/>
    <property type="match status" value="1"/>
</dbReference>
<dbReference type="RefSeq" id="WP_102244024.1">
    <property type="nucleotide sequence ID" value="NZ_CP025704.1"/>
</dbReference>
<name>A0A2K9NT80_BACTC</name>
<dbReference type="InterPro" id="IPR007607">
    <property type="entry name" value="BacA/B"/>
</dbReference>
<keyword evidence="3" id="KW-1185">Reference proteome</keyword>
<dbReference type="Pfam" id="PF04519">
    <property type="entry name" value="Bactofilin"/>
    <property type="match status" value="1"/>
</dbReference>
<evidence type="ECO:0000313" key="3">
    <source>
        <dbReference type="Proteomes" id="UP000235584"/>
    </source>
</evidence>
<organism evidence="2 3">
    <name type="scientific">Bacteriovorax stolpii</name>
    <name type="common">Bdellovibrio stolpii</name>
    <dbReference type="NCBI Taxonomy" id="960"/>
    <lineage>
        <taxon>Bacteria</taxon>
        <taxon>Pseudomonadati</taxon>
        <taxon>Bdellovibrionota</taxon>
        <taxon>Bacteriovoracia</taxon>
        <taxon>Bacteriovoracales</taxon>
        <taxon>Bacteriovoracaceae</taxon>
        <taxon>Bacteriovorax</taxon>
    </lineage>
</organism>
<sequence>MIQNQTYTSIGKQTVLNGKFHFVGTTHLLGKLMGDITVEAPSKIVLEIGSVTEAILTCGDLEVYGEFTGEIKSTGNVTLYPTAVVNGKIIAKSLEILPGAVVNMNAHTEAE</sequence>
<accession>A0A2K9NT80</accession>
<gene>
    <name evidence="2" type="ORF">C0V70_11600</name>
</gene>
<dbReference type="PANTHER" id="PTHR35024:SF4">
    <property type="entry name" value="POLYMER-FORMING CYTOSKELETAL PROTEIN"/>
    <property type="match status" value="1"/>
</dbReference>
<comment type="similarity">
    <text evidence="1">Belongs to the bactofilin family.</text>
</comment>
<dbReference type="AlphaFoldDB" id="A0A2K9NT80"/>
<reference evidence="2 3" key="1">
    <citation type="submission" date="2018-01" db="EMBL/GenBank/DDBJ databases">
        <title>Complete genome sequence of Bacteriovorax stolpii DSM12778.</title>
        <authorList>
            <person name="Tang B."/>
            <person name="Chang J."/>
        </authorList>
    </citation>
    <scope>NUCLEOTIDE SEQUENCE [LARGE SCALE GENOMIC DNA]</scope>
    <source>
        <strain evidence="2 3">DSM 12778</strain>
    </source>
</reference>
<dbReference type="OrthoDB" id="5294590at2"/>
<dbReference type="KEGG" id="bsto:C0V70_11600"/>
<dbReference type="Proteomes" id="UP000235584">
    <property type="component" value="Chromosome"/>
</dbReference>